<dbReference type="InterPro" id="IPR000522">
    <property type="entry name" value="ABC_transptr_permease_BtuC"/>
</dbReference>
<feature type="transmembrane region" description="Helical" evidence="8">
    <location>
        <begin position="30"/>
        <end position="50"/>
    </location>
</feature>
<dbReference type="Gene3D" id="1.10.3470.10">
    <property type="entry name" value="ABC transporter involved in vitamin B12 uptake, BtuC"/>
    <property type="match status" value="1"/>
</dbReference>
<evidence type="ECO:0000313" key="9">
    <source>
        <dbReference type="EMBL" id="TYP70622.1"/>
    </source>
</evidence>
<feature type="transmembrane region" description="Helical" evidence="8">
    <location>
        <begin position="138"/>
        <end position="159"/>
    </location>
</feature>
<evidence type="ECO:0000313" key="10">
    <source>
        <dbReference type="Proteomes" id="UP000323257"/>
    </source>
</evidence>
<evidence type="ECO:0000256" key="4">
    <source>
        <dbReference type="ARBA" id="ARBA00022475"/>
    </source>
</evidence>
<dbReference type="CDD" id="cd06550">
    <property type="entry name" value="TM_ABC_iron-siderophores_like"/>
    <property type="match status" value="1"/>
</dbReference>
<comment type="similarity">
    <text evidence="2">Belongs to the binding-protein-dependent transport system permease family. FecCD subfamily.</text>
</comment>
<dbReference type="FunFam" id="1.10.3470.10:FF:000001">
    <property type="entry name" value="Vitamin B12 ABC transporter permease BtuC"/>
    <property type="match status" value="1"/>
</dbReference>
<dbReference type="EMBL" id="VNHS01000011">
    <property type="protein sequence ID" value="TYP70622.1"/>
    <property type="molecule type" value="Genomic_DNA"/>
</dbReference>
<dbReference type="RefSeq" id="WP_148932184.1">
    <property type="nucleotide sequence ID" value="NZ_VNHS01000011.1"/>
</dbReference>
<dbReference type="AlphaFoldDB" id="A0A5S5BWQ6"/>
<dbReference type="GO" id="GO:0005886">
    <property type="term" value="C:plasma membrane"/>
    <property type="evidence" value="ECO:0007669"/>
    <property type="project" value="UniProtKB-SubCell"/>
</dbReference>
<feature type="transmembrane region" description="Helical" evidence="8">
    <location>
        <begin position="298"/>
        <end position="318"/>
    </location>
</feature>
<evidence type="ECO:0000256" key="3">
    <source>
        <dbReference type="ARBA" id="ARBA00022448"/>
    </source>
</evidence>
<sequence length="355" mass="36967">MKIEAPKVHPAQALEQAAPRTGVRFHRRSLLWFLGLFFFLLASAVVSAGLGEIRIPPLDVLRAAGGAGLADHVLVVQSLRLPRIAISVLVGASLAVAGAILQGVVRNPLAAPDVVGISGGASLAAAAFLTLIPGAYSIQLLPVAAMIGAVLVSSIVYLLAWKRGVQTFRLVLIGIGVAMLMNALTTFMIMMAPSTYTAGAAYLWLTGTVYGTSWTNVVTLLPWTVFFLLLAAGHVRHLNAQLLGDELAAGIGSAVQRGRISLLLISVGLAGSAISMAGPIGFVGLLAPHMARRLVGSLSGRLLPVAGVIGALIVLIADTVARTVFLPHDIPAGILTSGIGAPFFVYLLYRTRKSR</sequence>
<proteinExistence type="inferred from homology"/>
<feature type="transmembrane region" description="Helical" evidence="8">
    <location>
        <begin position="213"/>
        <end position="231"/>
    </location>
</feature>
<protein>
    <submittedName>
        <fullName evidence="9">Iron complex transport system permease protein</fullName>
    </submittedName>
</protein>
<dbReference type="PANTHER" id="PTHR30472">
    <property type="entry name" value="FERRIC ENTEROBACTIN TRANSPORT SYSTEM PERMEASE PROTEIN"/>
    <property type="match status" value="1"/>
</dbReference>
<organism evidence="9 10">
    <name type="scientific">Paenibacillus methanolicus</name>
    <dbReference type="NCBI Taxonomy" id="582686"/>
    <lineage>
        <taxon>Bacteria</taxon>
        <taxon>Bacillati</taxon>
        <taxon>Bacillota</taxon>
        <taxon>Bacilli</taxon>
        <taxon>Bacillales</taxon>
        <taxon>Paenibacillaceae</taxon>
        <taxon>Paenibacillus</taxon>
    </lineage>
</organism>
<dbReference type="InterPro" id="IPR037294">
    <property type="entry name" value="ABC_BtuC-like"/>
</dbReference>
<keyword evidence="6 8" id="KW-1133">Transmembrane helix</keyword>
<keyword evidence="4" id="KW-1003">Cell membrane</keyword>
<keyword evidence="10" id="KW-1185">Reference proteome</keyword>
<keyword evidence="7 8" id="KW-0472">Membrane</keyword>
<evidence type="ECO:0000256" key="5">
    <source>
        <dbReference type="ARBA" id="ARBA00022692"/>
    </source>
</evidence>
<evidence type="ECO:0000256" key="8">
    <source>
        <dbReference type="SAM" id="Phobius"/>
    </source>
</evidence>
<evidence type="ECO:0000256" key="6">
    <source>
        <dbReference type="ARBA" id="ARBA00022989"/>
    </source>
</evidence>
<gene>
    <name evidence="9" type="ORF">BCM02_111128</name>
</gene>
<dbReference type="PANTHER" id="PTHR30472:SF24">
    <property type="entry name" value="FERRIC ENTEROBACTIN TRANSPORT SYSTEM PERMEASE PROTEIN FEPG"/>
    <property type="match status" value="1"/>
</dbReference>
<comment type="subcellular location">
    <subcellularLocation>
        <location evidence="1">Cell membrane</location>
        <topology evidence="1">Multi-pass membrane protein</topology>
    </subcellularLocation>
</comment>
<comment type="caution">
    <text evidence="9">The sequence shown here is derived from an EMBL/GenBank/DDBJ whole genome shotgun (WGS) entry which is preliminary data.</text>
</comment>
<evidence type="ECO:0000256" key="7">
    <source>
        <dbReference type="ARBA" id="ARBA00023136"/>
    </source>
</evidence>
<feature type="transmembrane region" description="Helical" evidence="8">
    <location>
        <begin position="330"/>
        <end position="349"/>
    </location>
</feature>
<dbReference type="OrthoDB" id="9811721at2"/>
<feature type="transmembrane region" description="Helical" evidence="8">
    <location>
        <begin position="114"/>
        <end position="132"/>
    </location>
</feature>
<accession>A0A5S5BWQ6</accession>
<feature type="transmembrane region" description="Helical" evidence="8">
    <location>
        <begin position="171"/>
        <end position="193"/>
    </location>
</feature>
<reference evidence="9 10" key="1">
    <citation type="submission" date="2019-07" db="EMBL/GenBank/DDBJ databases">
        <title>Genomic Encyclopedia of Type Strains, Phase III (KMG-III): the genomes of soil and plant-associated and newly described type strains.</title>
        <authorList>
            <person name="Whitman W."/>
        </authorList>
    </citation>
    <scope>NUCLEOTIDE SEQUENCE [LARGE SCALE GENOMIC DNA]</scope>
    <source>
        <strain evidence="9 10">BL24</strain>
    </source>
</reference>
<evidence type="ECO:0000256" key="2">
    <source>
        <dbReference type="ARBA" id="ARBA00007935"/>
    </source>
</evidence>
<dbReference type="SUPFAM" id="SSF81345">
    <property type="entry name" value="ABC transporter involved in vitamin B12 uptake, BtuC"/>
    <property type="match status" value="1"/>
</dbReference>
<name>A0A5S5BWQ6_9BACL</name>
<evidence type="ECO:0000256" key="1">
    <source>
        <dbReference type="ARBA" id="ARBA00004651"/>
    </source>
</evidence>
<keyword evidence="5 8" id="KW-0812">Transmembrane</keyword>
<dbReference type="Proteomes" id="UP000323257">
    <property type="component" value="Unassembled WGS sequence"/>
</dbReference>
<dbReference type="GO" id="GO:0022857">
    <property type="term" value="F:transmembrane transporter activity"/>
    <property type="evidence" value="ECO:0007669"/>
    <property type="project" value="InterPro"/>
</dbReference>
<keyword evidence="3" id="KW-0813">Transport</keyword>
<dbReference type="Pfam" id="PF01032">
    <property type="entry name" value="FecCD"/>
    <property type="match status" value="1"/>
</dbReference>
<feature type="transmembrane region" description="Helical" evidence="8">
    <location>
        <begin position="84"/>
        <end position="105"/>
    </location>
</feature>
<dbReference type="GO" id="GO:0033214">
    <property type="term" value="P:siderophore-iron import into cell"/>
    <property type="evidence" value="ECO:0007669"/>
    <property type="project" value="TreeGrafter"/>
</dbReference>